<dbReference type="PANTHER" id="PTHR34293:SF1">
    <property type="entry name" value="HTH-TYPE TRANSCRIPTIONAL REGULATOR TRMBL2"/>
    <property type="match status" value="1"/>
</dbReference>
<gene>
    <name evidence="1" type="ORF">FHX73_112732</name>
</gene>
<keyword evidence="2" id="KW-1185">Reference proteome</keyword>
<accession>A0A561UHS1</accession>
<dbReference type="AlphaFoldDB" id="A0A561UHS1"/>
<dbReference type="RefSeq" id="WP_170304910.1">
    <property type="nucleotide sequence ID" value="NZ_BAAAMZ010000012.1"/>
</dbReference>
<dbReference type="GO" id="GO:0006355">
    <property type="term" value="P:regulation of DNA-templated transcription"/>
    <property type="evidence" value="ECO:0007669"/>
    <property type="project" value="InterPro"/>
</dbReference>
<dbReference type="PANTHER" id="PTHR34293">
    <property type="entry name" value="HTH-TYPE TRANSCRIPTIONAL REGULATOR TRMBL2"/>
    <property type="match status" value="1"/>
</dbReference>
<evidence type="ECO:0000313" key="2">
    <source>
        <dbReference type="Proteomes" id="UP000317940"/>
    </source>
</evidence>
<organism evidence="1 2">
    <name type="scientific">Kitasatospora viridis</name>
    <dbReference type="NCBI Taxonomy" id="281105"/>
    <lineage>
        <taxon>Bacteria</taxon>
        <taxon>Bacillati</taxon>
        <taxon>Actinomycetota</taxon>
        <taxon>Actinomycetes</taxon>
        <taxon>Kitasatosporales</taxon>
        <taxon>Streptomycetaceae</taxon>
        <taxon>Kitasatospora</taxon>
    </lineage>
</organism>
<evidence type="ECO:0000313" key="1">
    <source>
        <dbReference type="EMBL" id="TWF98903.1"/>
    </source>
</evidence>
<dbReference type="Pfam" id="PF13412">
    <property type="entry name" value="HTH_24"/>
    <property type="match status" value="1"/>
</dbReference>
<keyword evidence="1" id="KW-0238">DNA-binding</keyword>
<dbReference type="GO" id="GO:0003677">
    <property type="term" value="F:DNA binding"/>
    <property type="evidence" value="ECO:0007669"/>
    <property type="project" value="UniProtKB-KW"/>
</dbReference>
<dbReference type="Gene3D" id="1.10.10.10">
    <property type="entry name" value="Winged helix-like DNA-binding domain superfamily/Winged helix DNA-binding domain"/>
    <property type="match status" value="1"/>
</dbReference>
<dbReference type="Proteomes" id="UP000317940">
    <property type="component" value="Unassembled WGS sequence"/>
</dbReference>
<dbReference type="EMBL" id="VIWT01000001">
    <property type="protein sequence ID" value="TWF98903.1"/>
    <property type="molecule type" value="Genomic_DNA"/>
</dbReference>
<name>A0A561UHS1_9ACTN</name>
<dbReference type="SUPFAM" id="SSF46894">
    <property type="entry name" value="C-terminal effector domain of the bipartite response regulators"/>
    <property type="match status" value="1"/>
</dbReference>
<sequence>MTVPALPGAAARALYRELLADGGLFDLAQVSAREPAALAQLRATGLVVELHEGQWGTADPRRAAGLLRAQYREAAVELLLRADEPVRAMDELAQAYDSAALPPPAERSITHVEGLQQIQQRLGDLILESRYEILSMQPGGARPAVHLPRMYTDVEAIRGRGIELRTLYQPGADTDPATVAYAAHATALGARIRILDEPFRRLMVLDRSVVVLAGHASYQVATFVEDPVVVGLVLDQFERDWTRAERVRWDPPPPSTLADLLARGLTQRAIANRLGLSERTVAAQIARLREEYDADTLFQLGWLMRATS</sequence>
<reference evidence="1 2" key="1">
    <citation type="submission" date="2019-06" db="EMBL/GenBank/DDBJ databases">
        <title>Sequencing the genomes of 1000 actinobacteria strains.</title>
        <authorList>
            <person name="Klenk H.-P."/>
        </authorList>
    </citation>
    <scope>NUCLEOTIDE SEQUENCE [LARGE SCALE GENOMIC DNA]</scope>
    <source>
        <strain evidence="1 2">DSM 44826</strain>
    </source>
</reference>
<dbReference type="InterPro" id="IPR016032">
    <property type="entry name" value="Sig_transdc_resp-reg_C-effctor"/>
</dbReference>
<comment type="caution">
    <text evidence="1">The sequence shown here is derived from an EMBL/GenBank/DDBJ whole genome shotgun (WGS) entry which is preliminary data.</text>
</comment>
<dbReference type="InterPro" id="IPR036388">
    <property type="entry name" value="WH-like_DNA-bd_sf"/>
</dbReference>
<proteinExistence type="predicted"/>
<dbReference type="InterPro" id="IPR051797">
    <property type="entry name" value="TrmB-like"/>
</dbReference>
<protein>
    <submittedName>
        <fullName evidence="1">Winged helix-turn-helix DNA-binding protein</fullName>
    </submittedName>
</protein>